<dbReference type="Proteomes" id="UP000251075">
    <property type="component" value="Unassembled WGS sequence"/>
</dbReference>
<feature type="domain" description="Cytochrome c" evidence="12">
    <location>
        <begin position="315"/>
        <end position="404"/>
    </location>
</feature>
<evidence type="ECO:0000256" key="6">
    <source>
        <dbReference type="ARBA" id="ARBA00022737"/>
    </source>
</evidence>
<feature type="domain" description="Cytochrome c" evidence="12">
    <location>
        <begin position="179"/>
        <end position="293"/>
    </location>
</feature>
<feature type="binding site" description="covalent" evidence="9">
    <location>
        <position position="54"/>
    </location>
    <ligand>
        <name>heme c</name>
        <dbReference type="ChEBI" id="CHEBI:61717"/>
        <label>1</label>
    </ligand>
</feature>
<evidence type="ECO:0000256" key="5">
    <source>
        <dbReference type="ARBA" id="ARBA00022729"/>
    </source>
</evidence>
<keyword evidence="2" id="KW-1003">Cell membrane</keyword>
<dbReference type="GO" id="GO:0009055">
    <property type="term" value="F:electron transfer activity"/>
    <property type="evidence" value="ECO:0007669"/>
    <property type="project" value="InterPro"/>
</dbReference>
<evidence type="ECO:0000256" key="11">
    <source>
        <dbReference type="SAM" id="SignalP"/>
    </source>
</evidence>
<dbReference type="AlphaFoldDB" id="A0A364NT24"/>
<keyword evidence="7 10" id="KW-0408">Iron</keyword>
<keyword evidence="3 9" id="KW-0349">Heme</keyword>
<dbReference type="InterPro" id="IPR036909">
    <property type="entry name" value="Cyt_c-like_dom_sf"/>
</dbReference>
<name>A0A364NT24_9PROT</name>
<dbReference type="PROSITE" id="PS51007">
    <property type="entry name" value="CYTC"/>
    <property type="match status" value="3"/>
</dbReference>
<keyword evidence="6" id="KW-0677">Repeat</keyword>
<gene>
    <name evidence="13" type="ORF">CU669_19520</name>
</gene>
<dbReference type="InterPro" id="IPR009056">
    <property type="entry name" value="Cyt_c-like_dom"/>
</dbReference>
<keyword evidence="8" id="KW-0472">Membrane</keyword>
<sequence length="430" mass="45259">MFSKSPTTVTAFFLAALAWSASAHAEIDLAATKAEAALIEAGRKVAVAGDCIACHTVPGGKPYAGGLAMETPIGTIYSTNITPDATTGIGPYSYDDFAAALRRGVAKDGHNLYPAMPYPSYARVSDADMRALYAYFMDGVDAVDQPNRGSDIPWPLSMRWPLGVWNMAFAPGEAVKAVSIADRGAYLVEGLGHCGSCHTPRGIAFQEKALSAADGPQFLGGGMIDGWFAKSLRNDVGHGMGDWSEDELVEFLKTGRNARTAAFGGMTEVITHSTQAMDEADLRAMARSLKALSAAGPTYVAKGGDTAFDELRQGKYARRGATLYAEFCQSCHRADGQGVPRIYPALAGNSAVLPDNPASTIRVALAGGRMPVTDHGPTAFAMPGFSRLSDAELADVLSFVRGAWGNNAPAVNASEVAKTRKAFPILPARP</sequence>
<dbReference type="SUPFAM" id="SSF46626">
    <property type="entry name" value="Cytochrome c"/>
    <property type="match status" value="3"/>
</dbReference>
<feature type="binding site" description="covalent" evidence="9">
    <location>
        <position position="51"/>
    </location>
    <ligand>
        <name>heme c</name>
        <dbReference type="ChEBI" id="CHEBI:61717"/>
        <label>1</label>
    </ligand>
</feature>
<comment type="cofactor">
    <cofactor evidence="9">
        <name>heme c</name>
        <dbReference type="ChEBI" id="CHEBI:61717"/>
    </cofactor>
    <text evidence="9">Binds 3 heme c groups covalently per subunit.</text>
</comment>
<feature type="binding site" description="axial binding residue" evidence="10">
    <location>
        <position position="198"/>
    </location>
    <ligand>
        <name>heme c</name>
        <dbReference type="ChEBI" id="CHEBI:61717"/>
        <label>2</label>
    </ligand>
    <ligandPart>
        <name>Fe</name>
        <dbReference type="ChEBI" id="CHEBI:18248"/>
    </ligandPart>
</feature>
<dbReference type="InterPro" id="IPR051459">
    <property type="entry name" value="Cytochrome_c-type_DH"/>
</dbReference>
<dbReference type="PIRSF" id="PIRSF000018">
    <property type="entry name" value="Mb_ADH_cyt_c"/>
    <property type="match status" value="1"/>
</dbReference>
<dbReference type="InterPro" id="IPR014353">
    <property type="entry name" value="Membr-bd_ADH_cyt_c"/>
</dbReference>
<accession>A0A364NT24</accession>
<evidence type="ECO:0000256" key="10">
    <source>
        <dbReference type="PIRSR" id="PIRSR000018-51"/>
    </source>
</evidence>
<dbReference type="EMBL" id="PGTO01000029">
    <property type="protein sequence ID" value="RAU20233.1"/>
    <property type="molecule type" value="Genomic_DNA"/>
</dbReference>
<feature type="signal peptide" evidence="11">
    <location>
        <begin position="1"/>
        <end position="25"/>
    </location>
</feature>
<evidence type="ECO:0000259" key="12">
    <source>
        <dbReference type="PROSITE" id="PS51007"/>
    </source>
</evidence>
<comment type="caution">
    <text evidence="13">The sequence shown here is derived from an EMBL/GenBank/DDBJ whole genome shotgun (WGS) entry which is preliminary data.</text>
</comment>
<feature type="chain" id="PRO_5016702526" evidence="11">
    <location>
        <begin position="26"/>
        <end position="430"/>
    </location>
</feature>
<evidence type="ECO:0000256" key="9">
    <source>
        <dbReference type="PIRSR" id="PIRSR000018-50"/>
    </source>
</evidence>
<evidence type="ECO:0000256" key="4">
    <source>
        <dbReference type="ARBA" id="ARBA00022723"/>
    </source>
</evidence>
<evidence type="ECO:0000256" key="1">
    <source>
        <dbReference type="ARBA" id="ARBA00004236"/>
    </source>
</evidence>
<reference evidence="13 14" key="1">
    <citation type="submission" date="2017-11" db="EMBL/GenBank/DDBJ databases">
        <title>Draft genome sequence of magnetotactic bacterium Magnetospirillum kuznetsovii LBB-42.</title>
        <authorList>
            <person name="Grouzdev D.S."/>
            <person name="Rysina M.S."/>
            <person name="Baslerov R.V."/>
            <person name="Koziaeva V."/>
        </authorList>
    </citation>
    <scope>NUCLEOTIDE SEQUENCE [LARGE SCALE GENOMIC DNA]</scope>
    <source>
        <strain evidence="13 14">LBB-42</strain>
    </source>
</reference>
<feature type="domain" description="Cytochrome c" evidence="12">
    <location>
        <begin position="37"/>
        <end position="140"/>
    </location>
</feature>
<evidence type="ECO:0000256" key="3">
    <source>
        <dbReference type="ARBA" id="ARBA00022617"/>
    </source>
</evidence>
<evidence type="ECO:0000256" key="7">
    <source>
        <dbReference type="ARBA" id="ARBA00023004"/>
    </source>
</evidence>
<dbReference type="OrthoDB" id="9811281at2"/>
<evidence type="ECO:0000256" key="2">
    <source>
        <dbReference type="ARBA" id="ARBA00022475"/>
    </source>
</evidence>
<dbReference type="Gene3D" id="1.10.760.10">
    <property type="entry name" value="Cytochrome c-like domain"/>
    <property type="match status" value="2"/>
</dbReference>
<protein>
    <submittedName>
        <fullName evidence="13">Alcohol dehydrogenase</fullName>
    </submittedName>
</protein>
<feature type="binding site" description="covalent" evidence="9">
    <location>
        <position position="194"/>
    </location>
    <ligand>
        <name>heme c</name>
        <dbReference type="ChEBI" id="CHEBI:61717"/>
        <label>2</label>
    </ligand>
</feature>
<dbReference type="RefSeq" id="WP_112147268.1">
    <property type="nucleotide sequence ID" value="NZ_PGTO01000029.1"/>
</dbReference>
<keyword evidence="4 10" id="KW-0479">Metal-binding</keyword>
<feature type="binding site" description="axial binding residue" evidence="10">
    <location>
        <position position="55"/>
    </location>
    <ligand>
        <name>heme c</name>
        <dbReference type="ChEBI" id="CHEBI:61717"/>
        <label>1</label>
    </ligand>
    <ligandPart>
        <name>Fe</name>
        <dbReference type="ChEBI" id="CHEBI:18248"/>
    </ligandPart>
</feature>
<dbReference type="GO" id="GO:0005506">
    <property type="term" value="F:iron ion binding"/>
    <property type="evidence" value="ECO:0007669"/>
    <property type="project" value="InterPro"/>
</dbReference>
<dbReference type="PANTHER" id="PTHR35008:SF8">
    <property type="entry name" value="ALCOHOL DEHYDROGENASE CYTOCHROME C SUBUNIT"/>
    <property type="match status" value="1"/>
</dbReference>
<organism evidence="13 14">
    <name type="scientific">Paramagnetospirillum kuznetsovii</name>
    <dbReference type="NCBI Taxonomy" id="2053833"/>
    <lineage>
        <taxon>Bacteria</taxon>
        <taxon>Pseudomonadati</taxon>
        <taxon>Pseudomonadota</taxon>
        <taxon>Alphaproteobacteria</taxon>
        <taxon>Rhodospirillales</taxon>
        <taxon>Magnetospirillaceae</taxon>
        <taxon>Paramagnetospirillum</taxon>
    </lineage>
</organism>
<keyword evidence="14" id="KW-1185">Reference proteome</keyword>
<comment type="subcellular location">
    <subcellularLocation>
        <location evidence="1">Cell membrane</location>
    </subcellularLocation>
</comment>
<dbReference type="PANTHER" id="PTHR35008">
    <property type="entry name" value="BLL4482 PROTEIN-RELATED"/>
    <property type="match status" value="1"/>
</dbReference>
<dbReference type="GO" id="GO:0016614">
    <property type="term" value="F:oxidoreductase activity, acting on CH-OH group of donors"/>
    <property type="evidence" value="ECO:0007669"/>
    <property type="project" value="InterPro"/>
</dbReference>
<evidence type="ECO:0000313" key="13">
    <source>
        <dbReference type="EMBL" id="RAU20233.1"/>
    </source>
</evidence>
<dbReference type="GO" id="GO:0005886">
    <property type="term" value="C:plasma membrane"/>
    <property type="evidence" value="ECO:0007669"/>
    <property type="project" value="UniProtKB-SubCell"/>
</dbReference>
<evidence type="ECO:0000256" key="8">
    <source>
        <dbReference type="ARBA" id="ARBA00023136"/>
    </source>
</evidence>
<proteinExistence type="predicted"/>
<dbReference type="Pfam" id="PF00034">
    <property type="entry name" value="Cytochrom_C"/>
    <property type="match status" value="2"/>
</dbReference>
<feature type="binding site" description="covalent" evidence="9">
    <location>
        <position position="331"/>
    </location>
    <ligand>
        <name>heme c</name>
        <dbReference type="ChEBI" id="CHEBI:61717"/>
        <label>3</label>
    </ligand>
</feature>
<feature type="binding site" description="covalent" evidence="9">
    <location>
        <position position="197"/>
    </location>
    <ligand>
        <name>heme c</name>
        <dbReference type="ChEBI" id="CHEBI:61717"/>
        <label>2</label>
    </ligand>
</feature>
<dbReference type="GO" id="GO:0020037">
    <property type="term" value="F:heme binding"/>
    <property type="evidence" value="ECO:0007669"/>
    <property type="project" value="InterPro"/>
</dbReference>
<feature type="binding site" description="axial binding residue" evidence="10">
    <location>
        <position position="332"/>
    </location>
    <ligand>
        <name>heme c</name>
        <dbReference type="ChEBI" id="CHEBI:61717"/>
        <label>3</label>
    </ligand>
    <ligandPart>
        <name>Fe</name>
        <dbReference type="ChEBI" id="CHEBI:18248"/>
    </ligandPart>
</feature>
<keyword evidence="5 11" id="KW-0732">Signal</keyword>
<evidence type="ECO:0000313" key="14">
    <source>
        <dbReference type="Proteomes" id="UP000251075"/>
    </source>
</evidence>
<feature type="binding site" description="covalent" evidence="9">
    <location>
        <position position="328"/>
    </location>
    <ligand>
        <name>heme c</name>
        <dbReference type="ChEBI" id="CHEBI:61717"/>
        <label>3</label>
    </ligand>
</feature>